<dbReference type="AlphaFoldDB" id="A0A517MM80"/>
<name>A0A517MM80_9BACT</name>
<gene>
    <name evidence="1" type="ORF">FF011L_47520</name>
</gene>
<evidence type="ECO:0000313" key="2">
    <source>
        <dbReference type="Proteomes" id="UP000320672"/>
    </source>
</evidence>
<proteinExistence type="predicted"/>
<dbReference type="RefSeq" id="WP_145354164.1">
    <property type="nucleotide sequence ID" value="NZ_CP036262.1"/>
</dbReference>
<dbReference type="Proteomes" id="UP000320672">
    <property type="component" value="Chromosome"/>
</dbReference>
<dbReference type="InterPro" id="IPR038595">
    <property type="entry name" value="LOR_sf"/>
</dbReference>
<dbReference type="Gene3D" id="2.40.160.200">
    <property type="entry name" value="LURP1-related"/>
    <property type="match status" value="1"/>
</dbReference>
<keyword evidence="2" id="KW-1185">Reference proteome</keyword>
<dbReference type="InterPro" id="IPR007612">
    <property type="entry name" value="LOR"/>
</dbReference>
<reference evidence="1 2" key="1">
    <citation type="submission" date="2019-02" db="EMBL/GenBank/DDBJ databases">
        <title>Deep-cultivation of Planctomycetes and their phenomic and genomic characterization uncovers novel biology.</title>
        <authorList>
            <person name="Wiegand S."/>
            <person name="Jogler M."/>
            <person name="Boedeker C."/>
            <person name="Pinto D."/>
            <person name="Vollmers J."/>
            <person name="Rivas-Marin E."/>
            <person name="Kohn T."/>
            <person name="Peeters S.H."/>
            <person name="Heuer A."/>
            <person name="Rast P."/>
            <person name="Oberbeckmann S."/>
            <person name="Bunk B."/>
            <person name="Jeske O."/>
            <person name="Meyerdierks A."/>
            <person name="Storesund J.E."/>
            <person name="Kallscheuer N."/>
            <person name="Luecker S."/>
            <person name="Lage O.M."/>
            <person name="Pohl T."/>
            <person name="Merkel B.J."/>
            <person name="Hornburger P."/>
            <person name="Mueller R.-W."/>
            <person name="Bruemmer F."/>
            <person name="Labrenz M."/>
            <person name="Spormann A.M."/>
            <person name="Op den Camp H."/>
            <person name="Overmann J."/>
            <person name="Amann R."/>
            <person name="Jetten M.S.M."/>
            <person name="Mascher T."/>
            <person name="Medema M.H."/>
            <person name="Devos D.P."/>
            <person name="Kaster A.-K."/>
            <person name="Ovreas L."/>
            <person name="Rohde M."/>
            <person name="Galperin M.Y."/>
            <person name="Jogler C."/>
        </authorList>
    </citation>
    <scope>NUCLEOTIDE SEQUENCE [LARGE SCALE GENOMIC DNA]</scope>
    <source>
        <strain evidence="1 2">FF011L</strain>
    </source>
</reference>
<dbReference type="OrthoDB" id="572274at2"/>
<protein>
    <submittedName>
        <fullName evidence="1">Uncharacterized protein</fullName>
    </submittedName>
</protein>
<dbReference type="Pfam" id="PF04525">
    <property type="entry name" value="LOR"/>
    <property type="match status" value="1"/>
</dbReference>
<organism evidence="1 2">
    <name type="scientific">Roseimaritima multifibrata</name>
    <dbReference type="NCBI Taxonomy" id="1930274"/>
    <lineage>
        <taxon>Bacteria</taxon>
        <taxon>Pseudomonadati</taxon>
        <taxon>Planctomycetota</taxon>
        <taxon>Planctomycetia</taxon>
        <taxon>Pirellulales</taxon>
        <taxon>Pirellulaceae</taxon>
        <taxon>Roseimaritima</taxon>
    </lineage>
</organism>
<accession>A0A517MM80</accession>
<dbReference type="EMBL" id="CP036262">
    <property type="protein sequence ID" value="QDS95950.1"/>
    <property type="molecule type" value="Genomic_DNA"/>
</dbReference>
<evidence type="ECO:0000313" key="1">
    <source>
        <dbReference type="EMBL" id="QDS95950.1"/>
    </source>
</evidence>
<dbReference type="KEGG" id="rml:FF011L_47520"/>
<sequence>MQYPIELSFKLLTFGQRITATDASGQVLMFIKQKMFKFKEQVEIYNDPQQSRLLFRIAADRMIDFSANYHFTDAEGNDWGAVRRQGMRSLWSAHYDVMQNETVDMTISEESPMKKFLESMLSEIPIVGMIAVYLLNPSYIIHRPDGTPVLRLTKHPAFFEGRFTLEKLAEIPEDDELRSLMASIMLVLLERRRG</sequence>